<comment type="caution">
    <text evidence="2">The sequence shown here is derived from an EMBL/GenBank/DDBJ whole genome shotgun (WGS) entry which is preliminary data.</text>
</comment>
<dbReference type="Proteomes" id="UP000198406">
    <property type="component" value="Unassembled WGS sequence"/>
</dbReference>
<feature type="region of interest" description="Disordered" evidence="1">
    <location>
        <begin position="411"/>
        <end position="513"/>
    </location>
</feature>
<feature type="region of interest" description="Disordered" evidence="1">
    <location>
        <begin position="24"/>
        <end position="49"/>
    </location>
</feature>
<sequence length="572" mass="64876">MTGDKWMTSGANRLKSRMNRSFERRASLGDLPSPRISISHEPSTTTKRHPSFVRRSIRGLTGTYSKWADPLYRRAVTPSSPARCPLHHLHQESGYPPGTILPQPNRDNRATSWHEIPVAANPAFFQRCDPYQDHLSRSPHARLQQQHCAFLEPHHPASYGYEKNNPANPTYFEQQMLPPPGEMLLSCDATYQHQNAAHYQGPQSGDHNGWKNREQFVHYATLPPNEYDYYAMNRDHADVAFSQHCYAFQGDDTLAHQLAPIPKDSERGIAHFRNRTVTFDRDAASMCSNLGMGPLPFERHVAGEHSLHQDSLNCMTNIHPEYDTNDFGASPNIENHPPLDTATAFSSSRMPSETFASCNGENFEINERPDFSERWVLGQSKFNLNLLKSNENFNEDIQGDEFPKGIERFKSRAQDDVKANNKSDSSERKKEESKKSCMLSHRKIQQASMNSDASRDSFSSSKRAVNGVNATEATSILSKEEERKRITSKRQRLDVDHKNNLKENEPPPNENETRLIGAPLAFRFFDDGVEVDIGGRPVDAKERQGHSVKQPPNSSPDPLVNMNWENDESLWG</sequence>
<keyword evidence="3" id="KW-1185">Reference proteome</keyword>
<dbReference type="EMBL" id="BDSP01000021">
    <property type="protein sequence ID" value="GAX10563.1"/>
    <property type="molecule type" value="Genomic_DNA"/>
</dbReference>
<name>A0A1Z5J985_FISSO</name>
<feature type="compositionally biased region" description="Basic and acidic residues" evidence="1">
    <location>
        <begin position="478"/>
        <end position="505"/>
    </location>
</feature>
<reference evidence="2 3" key="1">
    <citation type="journal article" date="2015" name="Plant Cell">
        <title>Oil accumulation by the oleaginous diatom Fistulifera solaris as revealed by the genome and transcriptome.</title>
        <authorList>
            <person name="Tanaka T."/>
            <person name="Maeda Y."/>
            <person name="Veluchamy A."/>
            <person name="Tanaka M."/>
            <person name="Abida H."/>
            <person name="Marechal E."/>
            <person name="Bowler C."/>
            <person name="Muto M."/>
            <person name="Sunaga Y."/>
            <person name="Tanaka M."/>
            <person name="Yoshino T."/>
            <person name="Taniguchi T."/>
            <person name="Fukuda Y."/>
            <person name="Nemoto M."/>
            <person name="Matsumoto M."/>
            <person name="Wong P.S."/>
            <person name="Aburatani S."/>
            <person name="Fujibuchi W."/>
        </authorList>
    </citation>
    <scope>NUCLEOTIDE SEQUENCE [LARGE SCALE GENOMIC DNA]</scope>
    <source>
        <strain evidence="2 3">JPCC DA0580</strain>
    </source>
</reference>
<feature type="region of interest" description="Disordered" evidence="1">
    <location>
        <begin position="533"/>
        <end position="572"/>
    </location>
</feature>
<feature type="compositionally biased region" description="Polar residues" evidence="1">
    <location>
        <begin position="468"/>
        <end position="477"/>
    </location>
</feature>
<feature type="compositionally biased region" description="Low complexity" evidence="1">
    <location>
        <begin position="448"/>
        <end position="461"/>
    </location>
</feature>
<dbReference type="AlphaFoldDB" id="A0A1Z5J985"/>
<protein>
    <submittedName>
        <fullName evidence="2">Uncharacterized protein</fullName>
    </submittedName>
</protein>
<feature type="compositionally biased region" description="Basic and acidic residues" evidence="1">
    <location>
        <begin position="411"/>
        <end position="435"/>
    </location>
</feature>
<dbReference type="InParanoid" id="A0A1Z5J985"/>
<accession>A0A1Z5J985</accession>
<evidence type="ECO:0000256" key="1">
    <source>
        <dbReference type="SAM" id="MobiDB-lite"/>
    </source>
</evidence>
<evidence type="ECO:0000313" key="3">
    <source>
        <dbReference type="Proteomes" id="UP000198406"/>
    </source>
</evidence>
<organism evidence="2 3">
    <name type="scientific">Fistulifera solaris</name>
    <name type="common">Oleaginous diatom</name>
    <dbReference type="NCBI Taxonomy" id="1519565"/>
    <lineage>
        <taxon>Eukaryota</taxon>
        <taxon>Sar</taxon>
        <taxon>Stramenopiles</taxon>
        <taxon>Ochrophyta</taxon>
        <taxon>Bacillariophyta</taxon>
        <taxon>Bacillariophyceae</taxon>
        <taxon>Bacillariophycidae</taxon>
        <taxon>Naviculales</taxon>
        <taxon>Naviculaceae</taxon>
        <taxon>Fistulifera</taxon>
    </lineage>
</organism>
<gene>
    <name evidence="2" type="ORF">FisN_2Lh585</name>
</gene>
<evidence type="ECO:0000313" key="2">
    <source>
        <dbReference type="EMBL" id="GAX10563.1"/>
    </source>
</evidence>
<proteinExistence type="predicted"/>